<feature type="non-terminal residue" evidence="1">
    <location>
        <position position="1"/>
    </location>
</feature>
<evidence type="ECO:0000313" key="2">
    <source>
        <dbReference type="Proteomes" id="UP000292262"/>
    </source>
</evidence>
<name>A0A4V2F4T3_9FLAO</name>
<proteinExistence type="predicted"/>
<evidence type="ECO:0000313" key="1">
    <source>
        <dbReference type="EMBL" id="RZS90419.1"/>
    </source>
</evidence>
<comment type="caution">
    <text evidence="1">The sequence shown here is derived from an EMBL/GenBank/DDBJ whole genome shotgun (WGS) entry which is preliminary data.</text>
</comment>
<gene>
    <name evidence="1" type="ORF">EV197_3507</name>
</gene>
<dbReference type="AlphaFoldDB" id="A0A4V2F4T3"/>
<dbReference type="EMBL" id="SGXE01000012">
    <property type="protein sequence ID" value="RZS90419.1"/>
    <property type="molecule type" value="Genomic_DNA"/>
</dbReference>
<accession>A0A4V2F4T3</accession>
<keyword evidence="2" id="KW-1185">Reference proteome</keyword>
<sequence length="29" mass="3124">FFLFSLLITSLIVDNSPTDKGELGAPQSL</sequence>
<dbReference type="Proteomes" id="UP000292262">
    <property type="component" value="Unassembled WGS sequence"/>
</dbReference>
<protein>
    <submittedName>
        <fullName evidence="1">Uncharacterized protein</fullName>
    </submittedName>
</protein>
<organism evidence="1 2">
    <name type="scientific">Aquimarina brevivitae</name>
    <dbReference type="NCBI Taxonomy" id="323412"/>
    <lineage>
        <taxon>Bacteria</taxon>
        <taxon>Pseudomonadati</taxon>
        <taxon>Bacteroidota</taxon>
        <taxon>Flavobacteriia</taxon>
        <taxon>Flavobacteriales</taxon>
        <taxon>Flavobacteriaceae</taxon>
        <taxon>Aquimarina</taxon>
    </lineage>
</organism>
<reference evidence="1 2" key="1">
    <citation type="submission" date="2019-02" db="EMBL/GenBank/DDBJ databases">
        <title>Genomic Encyclopedia of Type Strains, Phase IV (KMG-IV): sequencing the most valuable type-strain genomes for metagenomic binning, comparative biology and taxonomic classification.</title>
        <authorList>
            <person name="Goeker M."/>
        </authorList>
    </citation>
    <scope>NUCLEOTIDE SEQUENCE [LARGE SCALE GENOMIC DNA]</scope>
    <source>
        <strain evidence="1 2">DSM 17196</strain>
    </source>
</reference>